<reference evidence="5" key="2">
    <citation type="submission" date="2018-05" db="EMBL/GenBank/DDBJ databases">
        <title>Algibacter marinivivus sp. nov., isolated from sample around a algae.</title>
        <authorList>
            <person name="Lu D."/>
        </authorList>
    </citation>
    <scope>NUCLEOTIDE SEQUENCE [LARGE SCALE GENOMIC DNA]</scope>
    <source>
        <strain evidence="5">ZY111</strain>
    </source>
</reference>
<reference evidence="4 5" key="1">
    <citation type="submission" date="2018-05" db="EMBL/GenBank/DDBJ databases">
        <title>Algibacter marinivivus sp. nov., isolated from sample around a algae.</title>
        <authorList>
            <person name="Zhong X."/>
        </authorList>
    </citation>
    <scope>NUCLEOTIDE SEQUENCE [LARGE SCALE GENOMIC DNA]</scope>
    <source>
        <strain evidence="4 5">ZY111</strain>
    </source>
</reference>
<evidence type="ECO:0000313" key="5">
    <source>
        <dbReference type="Proteomes" id="UP000245375"/>
    </source>
</evidence>
<dbReference type="EMBL" id="QFRI01000002">
    <property type="protein sequence ID" value="PWH82269.1"/>
    <property type="molecule type" value="Genomic_DNA"/>
</dbReference>
<dbReference type="Proteomes" id="UP000245375">
    <property type="component" value="Unassembled WGS sequence"/>
</dbReference>
<evidence type="ECO:0008006" key="6">
    <source>
        <dbReference type="Google" id="ProtNLM"/>
    </source>
</evidence>
<organism evidence="4 5">
    <name type="scientific">Algibacter marinivivus</name>
    <dbReference type="NCBI Taxonomy" id="2100723"/>
    <lineage>
        <taxon>Bacteria</taxon>
        <taxon>Pseudomonadati</taxon>
        <taxon>Bacteroidota</taxon>
        <taxon>Flavobacteriia</taxon>
        <taxon>Flavobacteriales</taxon>
        <taxon>Flavobacteriaceae</taxon>
        <taxon>Algibacter</taxon>
    </lineage>
</organism>
<dbReference type="PROSITE" id="PS50234">
    <property type="entry name" value="VWFA"/>
    <property type="match status" value="1"/>
</dbReference>
<protein>
    <recommendedName>
        <fullName evidence="6">HYR domain-containing protein</fullName>
    </recommendedName>
</protein>
<reference evidence="5" key="3">
    <citation type="submission" date="2018-05" db="EMBL/GenBank/DDBJ databases">
        <authorList>
            <person name="Lu D."/>
        </authorList>
    </citation>
    <scope>NUCLEOTIDE SEQUENCE [LARGE SCALE GENOMIC DNA]</scope>
    <source>
        <strain evidence="5">ZY111</strain>
    </source>
</reference>
<keyword evidence="1" id="KW-0677">Repeat</keyword>
<dbReference type="OrthoDB" id="599464at2"/>
<dbReference type="Gene3D" id="3.40.50.410">
    <property type="entry name" value="von Willebrand factor, type A domain"/>
    <property type="match status" value="1"/>
</dbReference>
<dbReference type="CDD" id="cd00198">
    <property type="entry name" value="vWFA"/>
    <property type="match status" value="1"/>
</dbReference>
<name>A0A2U2X3D0_9FLAO</name>
<dbReference type="InterPro" id="IPR003410">
    <property type="entry name" value="HYR_dom"/>
</dbReference>
<evidence type="ECO:0000313" key="4">
    <source>
        <dbReference type="EMBL" id="PWH82269.1"/>
    </source>
</evidence>
<sequence length="654" mass="68265">MYAIEISSKKIIMRSHLLFQKTNRKQLKNILLVVLLFFAYSTISAQEVVANKYAVENSTECNQFDVTLEIIGNPPPQPQETVLVIDRSGSMSFGPNPEPIDFAQDAAEAFVNNFFLPANNPTGLNRIAIVSFSNTATIDIGLTNSSGQAAVIAAISSIVTGGGTNTEDGIVKADDILTTTGNFDCRTSRSIILLSDGVSTVRNNGSGTSSCSSTTTVTTCQTEAIQAGIDAQTTTVLGQTYNQSIFTIGLVGAISGTEESVALNTLNGMQNAGAFSTENNADLTDIYAEILGRLAPAATQLSGQSLVSDVLQAGFSLVPGTINASTGTTSNTATSISWFVPNLFNETITLTYTIESDGMTACSTQVPGNSVINYEDSSCNTTSLNFSNPNICVPCPVVSPTISRIGCTNSIEYSSTVNQGGCSSVSDNYEWIFRLNGTQVGTSNTQNGTFNYTGSPVFEGSFTADLTYSGSYGTGSCTLNDIEESSNTLTLPPALVIDLESITDETCLNANDGAIDISVSGGTGSYSYDWDNNGLQDPDSDTQDLTGLSADSYTIIVTDTNSGCSISETYNVSTIPDTTNPTITCAADVAVNVDAGTCTTDAANVTLGTPTTDDNCSVATVTNDAPATFPLGDTTVTWTVTDGSGNTATCTQIV</sequence>
<comment type="caution">
    <text evidence="4">The sequence shown here is derived from an EMBL/GenBank/DDBJ whole genome shotgun (WGS) entry which is preliminary data.</text>
</comment>
<evidence type="ECO:0000256" key="1">
    <source>
        <dbReference type="ARBA" id="ARBA00022737"/>
    </source>
</evidence>
<keyword evidence="5" id="KW-1185">Reference proteome</keyword>
<dbReference type="InterPro" id="IPR025667">
    <property type="entry name" value="SprB_repeat"/>
</dbReference>
<dbReference type="SUPFAM" id="SSF53300">
    <property type="entry name" value="vWA-like"/>
    <property type="match status" value="1"/>
</dbReference>
<gene>
    <name evidence="4" type="ORF">DIS18_08385</name>
</gene>
<evidence type="ECO:0000259" key="2">
    <source>
        <dbReference type="PROSITE" id="PS50234"/>
    </source>
</evidence>
<dbReference type="InterPro" id="IPR002035">
    <property type="entry name" value="VWF_A"/>
</dbReference>
<dbReference type="Pfam" id="PF02494">
    <property type="entry name" value="HYR"/>
    <property type="match status" value="1"/>
</dbReference>
<dbReference type="AlphaFoldDB" id="A0A2U2X3D0"/>
<evidence type="ECO:0000259" key="3">
    <source>
        <dbReference type="PROSITE" id="PS50825"/>
    </source>
</evidence>
<dbReference type="Pfam" id="PF13573">
    <property type="entry name" value="SprB"/>
    <property type="match status" value="1"/>
</dbReference>
<feature type="domain" description="HYR" evidence="3">
    <location>
        <begin position="576"/>
        <end position="654"/>
    </location>
</feature>
<dbReference type="InterPro" id="IPR036465">
    <property type="entry name" value="vWFA_dom_sf"/>
</dbReference>
<dbReference type="SMART" id="SM00327">
    <property type="entry name" value="VWA"/>
    <property type="match status" value="1"/>
</dbReference>
<dbReference type="Pfam" id="PF13519">
    <property type="entry name" value="VWA_2"/>
    <property type="match status" value="1"/>
</dbReference>
<proteinExistence type="predicted"/>
<feature type="domain" description="VWFA" evidence="2">
    <location>
        <begin position="80"/>
        <end position="290"/>
    </location>
</feature>
<feature type="non-terminal residue" evidence="4">
    <location>
        <position position="654"/>
    </location>
</feature>
<accession>A0A2U2X3D0</accession>
<dbReference type="PROSITE" id="PS50825">
    <property type="entry name" value="HYR"/>
    <property type="match status" value="1"/>
</dbReference>